<accession>A0AA86WMJ0</accession>
<dbReference type="EMBL" id="CCKJ01000033">
    <property type="protein sequence ID" value="CDT68524.1"/>
    <property type="molecule type" value="Genomic_DNA"/>
</dbReference>
<keyword evidence="2" id="KW-1185">Reference proteome</keyword>
<evidence type="ECO:0000313" key="2">
    <source>
        <dbReference type="Proteomes" id="UP000041625"/>
    </source>
</evidence>
<dbReference type="AlphaFoldDB" id="A0AA86WMJ0"/>
<sequence>MVNSINFQSFIDSESLYFSKYGKGGVLICADNEQTYSLATKFNSKQDLDSFLGDSVKKVISIQVNDENITVVLELSAPYVVKRIMPKNEVTVEVYEVHL</sequence>
<proteinExistence type="predicted"/>
<protein>
    <submittedName>
        <fullName evidence="1">Uncharacterized protein</fullName>
    </submittedName>
</protein>
<organism evidence="1 2">
    <name type="scientific">Vibrio coralliirubri</name>
    <dbReference type="NCBI Taxonomy" id="1516159"/>
    <lineage>
        <taxon>Bacteria</taxon>
        <taxon>Pseudomonadati</taxon>
        <taxon>Pseudomonadota</taxon>
        <taxon>Gammaproteobacteria</taxon>
        <taxon>Vibrionales</taxon>
        <taxon>Vibrionaceae</taxon>
        <taxon>Vibrio</taxon>
    </lineage>
</organism>
<comment type="caution">
    <text evidence="1">The sequence shown here is derived from an EMBL/GenBank/DDBJ whole genome shotgun (WGS) entry which is preliminary data.</text>
</comment>
<evidence type="ECO:0000313" key="1">
    <source>
        <dbReference type="EMBL" id="CDT68524.1"/>
    </source>
</evidence>
<gene>
    <name evidence="1" type="ORF">VCR31J2_1280177</name>
</gene>
<name>A0AA86WMJ0_9VIBR</name>
<reference evidence="1 2" key="1">
    <citation type="submission" date="2014-06" db="EMBL/GenBank/DDBJ databases">
        <authorList>
            <person name="Le Roux F."/>
        </authorList>
    </citation>
    <scope>NUCLEOTIDE SEQUENCE [LARGE SCALE GENOMIC DNA]</scope>
    <source>
        <strain evidence="1 2">J2-31</strain>
    </source>
</reference>
<dbReference type="RefSeq" id="WP_050650453.1">
    <property type="nucleotide sequence ID" value="NZ_LK933976.1"/>
</dbReference>
<dbReference type="Proteomes" id="UP000041625">
    <property type="component" value="Unassembled WGS sequence"/>
</dbReference>